<evidence type="ECO:0000256" key="1">
    <source>
        <dbReference type="SAM" id="Phobius"/>
    </source>
</evidence>
<evidence type="ECO:0000313" key="3">
    <source>
        <dbReference type="Proteomes" id="UP000198604"/>
    </source>
</evidence>
<dbReference type="EMBL" id="CTEN01000001">
    <property type="protein sequence ID" value="CQR23832.1"/>
    <property type="molecule type" value="Genomic_DNA"/>
</dbReference>
<feature type="transmembrane region" description="Helical" evidence="1">
    <location>
        <begin position="218"/>
        <end position="240"/>
    </location>
</feature>
<keyword evidence="3" id="KW-1185">Reference proteome</keyword>
<dbReference type="STRING" id="1608583.BN1356_00200"/>
<feature type="transmembrane region" description="Helical" evidence="1">
    <location>
        <begin position="179"/>
        <end position="198"/>
    </location>
</feature>
<keyword evidence="1" id="KW-0812">Transmembrane</keyword>
<feature type="transmembrane region" description="Helical" evidence="1">
    <location>
        <begin position="100"/>
        <end position="128"/>
    </location>
</feature>
<dbReference type="Proteomes" id="UP000198604">
    <property type="component" value="Unassembled WGS sequence"/>
</dbReference>
<keyword evidence="1" id="KW-0472">Membrane</keyword>
<reference evidence="3" key="1">
    <citation type="submission" date="2015-03" db="EMBL/GenBank/DDBJ databases">
        <authorList>
            <person name="Urmite Genomes"/>
        </authorList>
    </citation>
    <scope>NUCLEOTIDE SEQUENCE [LARGE SCALE GENOMIC DNA]</scope>
    <source>
        <strain evidence="3">FF10</strain>
    </source>
</reference>
<protein>
    <submittedName>
        <fullName evidence="2">Amino acid transporter</fullName>
    </submittedName>
</protein>
<feature type="transmembrane region" description="Helical" evidence="1">
    <location>
        <begin position="59"/>
        <end position="79"/>
    </location>
</feature>
<feature type="transmembrane region" description="Helical" evidence="1">
    <location>
        <begin position="148"/>
        <end position="172"/>
    </location>
</feature>
<keyword evidence="1" id="KW-1133">Transmembrane helix</keyword>
<proteinExistence type="predicted"/>
<name>A0A0E4H6K1_9STRE</name>
<accession>A0A0E4H6K1</accession>
<gene>
    <name evidence="2" type="ORF">BN1356_00200</name>
</gene>
<evidence type="ECO:0000313" key="2">
    <source>
        <dbReference type="EMBL" id="CQR23832.1"/>
    </source>
</evidence>
<organism evidence="2 3">
    <name type="scientific">Streptococcus varani</name>
    <dbReference type="NCBI Taxonomy" id="1608583"/>
    <lineage>
        <taxon>Bacteria</taxon>
        <taxon>Bacillati</taxon>
        <taxon>Bacillota</taxon>
        <taxon>Bacilli</taxon>
        <taxon>Lactobacillales</taxon>
        <taxon>Streptococcaceae</taxon>
        <taxon>Streptococcus</taxon>
    </lineage>
</organism>
<dbReference type="AlphaFoldDB" id="A0A0E4H6K1"/>
<sequence length="249" mass="28089">MFNSLVVPVYKTIINRRDTVIFLAFSMIPLLIPFLAGNMDGLDIDYTKSFLNFLEMTLLTQYQLVLPTLIFSLLISSVFREEIDSKVLFLYKDLSRSSIFKAKITGLTLVYLLFVVATCVAAFLTYYLIMVPNFSLNSSLFPTTSQAIMKSLLMILSLLLLNAVTVVVVSAISIKSKTIVAAIVGVFQCLFFVVAPLLVGMKYFTPITYANEFEKTHLLSAILMIIGLSVLYYLVGYWNAHRLFKKVEF</sequence>
<feature type="transmembrane region" description="Helical" evidence="1">
    <location>
        <begin position="20"/>
        <end position="39"/>
    </location>
</feature>
<dbReference type="OrthoDB" id="2136506at2"/>
<dbReference type="RefSeq" id="WP_093649576.1">
    <property type="nucleotide sequence ID" value="NZ_CTEN01000001.1"/>
</dbReference>